<keyword evidence="3" id="KW-1185">Reference proteome</keyword>
<dbReference type="AlphaFoldDB" id="A0A811KVL9"/>
<accession>A0A811KVL9</accession>
<feature type="compositionally biased region" description="Polar residues" evidence="1">
    <location>
        <begin position="155"/>
        <end position="166"/>
    </location>
</feature>
<gene>
    <name evidence="2" type="ORF">BOKJ2_LOCUS8369</name>
</gene>
<evidence type="ECO:0000256" key="1">
    <source>
        <dbReference type="SAM" id="MobiDB-lite"/>
    </source>
</evidence>
<dbReference type="Proteomes" id="UP000614601">
    <property type="component" value="Unassembled WGS sequence"/>
</dbReference>
<evidence type="ECO:0000313" key="2">
    <source>
        <dbReference type="EMBL" id="CAD5219288.1"/>
    </source>
</evidence>
<feature type="region of interest" description="Disordered" evidence="1">
    <location>
        <begin position="372"/>
        <end position="400"/>
    </location>
</feature>
<feature type="region of interest" description="Disordered" evidence="1">
    <location>
        <begin position="140"/>
        <end position="179"/>
    </location>
</feature>
<dbReference type="Proteomes" id="UP000783686">
    <property type="component" value="Unassembled WGS sequence"/>
</dbReference>
<reference evidence="2" key="1">
    <citation type="submission" date="2020-09" db="EMBL/GenBank/DDBJ databases">
        <authorList>
            <person name="Kikuchi T."/>
        </authorList>
    </citation>
    <scope>NUCLEOTIDE SEQUENCE</scope>
    <source>
        <strain evidence="2">SH1</strain>
    </source>
</reference>
<protein>
    <submittedName>
        <fullName evidence="2">Uncharacterized protein</fullName>
    </submittedName>
</protein>
<proteinExistence type="predicted"/>
<dbReference type="OrthoDB" id="5858960at2759"/>
<comment type="caution">
    <text evidence="2">The sequence shown here is derived from an EMBL/GenBank/DDBJ whole genome shotgun (WGS) entry which is preliminary data.</text>
</comment>
<sequence length="534" mass="60537">MVYGRQKMRVRTKSDEPCSSKSLECMSPVSPRVAKRNANLLNGFDLKSNGNYANNQLGTVIDCNIKQTYECLPALTKALDTKLENQFSEVICDLQFQLENMLAQNIDYQKNLNGELMFLTTGDYPTDDLADRPMPSYELRKVMGQEKPRGRRQKSISIEEQPSCSKLENEDEDAGSDVVTSCGEFEDDQPYLVLDVPHRFWTWAREYLGHIDDKFLIEFNTEFYQRYHPSYMSELLLNEPFKYKKVEGKSLNGIGNGSPKKSSVSNGNGAPKLSGIMNGVSKPNPNSAVFGLMKNLVSAYTDEFKPSPTKVKVESPVNKKRKTEYLNGYNGYLNGIENEKKEVVKENELMEMAAALTDCLGPITLLPEYESEESRDSFSASVNSNGILSENDTTEEKTDPEEMEYVKVIVDGADKDKEWDEVSLELLQCQTKLDKLLRKTKPVLERCKMELEAELTHSITTIDINNSDEKLFALVEDFNAGQTSFEDCLKAWNDRQKPFLKHYCADIVAKDDATYESDWSEEFAMDVSSSKLSK</sequence>
<evidence type="ECO:0000313" key="3">
    <source>
        <dbReference type="Proteomes" id="UP000614601"/>
    </source>
</evidence>
<name>A0A811KVL9_9BILA</name>
<dbReference type="EMBL" id="CAJFDH010000004">
    <property type="protein sequence ID" value="CAD5219288.1"/>
    <property type="molecule type" value="Genomic_DNA"/>
</dbReference>
<organism evidence="2 3">
    <name type="scientific">Bursaphelenchus okinawaensis</name>
    <dbReference type="NCBI Taxonomy" id="465554"/>
    <lineage>
        <taxon>Eukaryota</taxon>
        <taxon>Metazoa</taxon>
        <taxon>Ecdysozoa</taxon>
        <taxon>Nematoda</taxon>
        <taxon>Chromadorea</taxon>
        <taxon>Rhabditida</taxon>
        <taxon>Tylenchina</taxon>
        <taxon>Tylenchomorpha</taxon>
        <taxon>Aphelenchoidea</taxon>
        <taxon>Aphelenchoididae</taxon>
        <taxon>Bursaphelenchus</taxon>
    </lineage>
</organism>
<dbReference type="EMBL" id="CAJFCW020000004">
    <property type="protein sequence ID" value="CAG9112424.1"/>
    <property type="molecule type" value="Genomic_DNA"/>
</dbReference>
<feature type="compositionally biased region" description="Polar residues" evidence="1">
    <location>
        <begin position="377"/>
        <end position="391"/>
    </location>
</feature>